<organism evidence="2 3">
    <name type="scientific">Litoribrevibacter euphylliae</name>
    <dbReference type="NCBI Taxonomy" id="1834034"/>
    <lineage>
        <taxon>Bacteria</taxon>
        <taxon>Pseudomonadati</taxon>
        <taxon>Pseudomonadota</taxon>
        <taxon>Gammaproteobacteria</taxon>
        <taxon>Oceanospirillales</taxon>
        <taxon>Oceanospirillaceae</taxon>
        <taxon>Litoribrevibacter</taxon>
    </lineage>
</organism>
<dbReference type="RefSeq" id="WP_386722545.1">
    <property type="nucleotide sequence ID" value="NZ_JBHRSZ010000007.1"/>
</dbReference>
<feature type="zinc finger region" description="dksA C4-type" evidence="1">
    <location>
        <begin position="80"/>
        <end position="104"/>
    </location>
</feature>
<gene>
    <name evidence="2" type="ORF">ACFOEK_16395</name>
</gene>
<comment type="caution">
    <text evidence="2">The sequence shown here is derived from an EMBL/GenBank/DDBJ whole genome shotgun (WGS) entry which is preliminary data.</text>
</comment>
<dbReference type="InterPro" id="IPR020458">
    <property type="entry name" value="Znf_DskA_TraR_CS"/>
</dbReference>
<evidence type="ECO:0000313" key="2">
    <source>
        <dbReference type="EMBL" id="MFC3152617.1"/>
    </source>
</evidence>
<evidence type="ECO:0008006" key="4">
    <source>
        <dbReference type="Google" id="ProtNLM"/>
    </source>
</evidence>
<evidence type="ECO:0000256" key="1">
    <source>
        <dbReference type="PROSITE-ProRule" id="PRU00510"/>
    </source>
</evidence>
<name>A0ABV7HLR5_9GAMM</name>
<evidence type="ECO:0000313" key="3">
    <source>
        <dbReference type="Proteomes" id="UP001595476"/>
    </source>
</evidence>
<dbReference type="Gene3D" id="1.20.120.910">
    <property type="entry name" value="DksA, coiled-coil domain"/>
    <property type="match status" value="1"/>
</dbReference>
<reference evidence="3" key="1">
    <citation type="journal article" date="2019" name="Int. J. Syst. Evol. Microbiol.">
        <title>The Global Catalogue of Microorganisms (GCM) 10K type strain sequencing project: providing services to taxonomists for standard genome sequencing and annotation.</title>
        <authorList>
            <consortium name="The Broad Institute Genomics Platform"/>
            <consortium name="The Broad Institute Genome Sequencing Center for Infectious Disease"/>
            <person name="Wu L."/>
            <person name="Ma J."/>
        </authorList>
    </citation>
    <scope>NUCLEOTIDE SEQUENCE [LARGE SCALE GENOMIC DNA]</scope>
    <source>
        <strain evidence="3">KCTC 52438</strain>
    </source>
</reference>
<dbReference type="PROSITE" id="PS51128">
    <property type="entry name" value="ZF_DKSA_2"/>
    <property type="match status" value="1"/>
</dbReference>
<protein>
    <recommendedName>
        <fullName evidence="4">DksA C4-type domain-containing protein</fullName>
    </recommendedName>
</protein>
<dbReference type="Proteomes" id="UP001595476">
    <property type="component" value="Unassembled WGS sequence"/>
</dbReference>
<accession>A0ABV7HLR5</accession>
<dbReference type="EMBL" id="JBHRSZ010000007">
    <property type="protein sequence ID" value="MFC3152617.1"/>
    <property type="molecule type" value="Genomic_DNA"/>
</dbReference>
<sequence>MTREEHKEIRELIELRVHLLQTLVEENIQSASNTTTEGWPLSPKDPLPSVEQKVIENAQHEILELTQTLIWLDTEHAGLCEQCGNAIELDKLKSAPTNRCCAYCTEQNSLETIGKS</sequence>
<keyword evidence="3" id="KW-1185">Reference proteome</keyword>
<proteinExistence type="predicted"/>
<dbReference type="PROSITE" id="PS01102">
    <property type="entry name" value="ZF_DKSA_1"/>
    <property type="match status" value="1"/>
</dbReference>